<sequence>MDVDDGVTGGRGNWNGDGFLDKLSSFAKTLIQSDANNGEIWKFRHSFRGMPITHLLTTGWSSYVNQKKLVSGDSIVFDHFRWGLFGKHLLKELKEPPHLGPERPRVYSDLSYFPMLDLTLSGSTSTWSLNVYEMVKLTPRYISSRLVQNSVSPAPYYEILFQHLFDEYFNPPPRTVSPVLAAVAAPRVVDPAGSPSSTTIDQDVPSVDGEVDDGVTGGRGNWNGDGFLDKLSSFAKTLTQSDANNGVHYAREVTLNILSIDLLEKQGFEILYDDDRCSLEYMFKEQKGQNLDENKLRQMHNKYLEDYFESLDREDTKKSLPGPIPPTINGVKIYLFDLHKLVEGLGGYLSVYFGQEFGTIGEILARVPQQRYKSILKKPTRFIEEGRDRDCLTSHQWDFGETSAPLAVQKGKEKLEHFGIKLEDEDETDSQILHTTPIQTHNSKGQYMQETNKGPSTSKISDKETSYSSTSDDFTTIT</sequence>
<evidence type="ECO:0000256" key="5">
    <source>
        <dbReference type="ARBA" id="ARBA00023242"/>
    </source>
</evidence>
<dbReference type="Gene3D" id="1.10.150.60">
    <property type="entry name" value="ARID DNA-binding domain"/>
    <property type="match status" value="1"/>
</dbReference>
<dbReference type="CDD" id="cd10017">
    <property type="entry name" value="B3_DNA"/>
    <property type="match status" value="1"/>
</dbReference>
<dbReference type="EMBL" id="BKCJ010005080">
    <property type="protein sequence ID" value="GEU64783.1"/>
    <property type="molecule type" value="Genomic_DNA"/>
</dbReference>
<dbReference type="GO" id="GO:0005634">
    <property type="term" value="C:nucleus"/>
    <property type="evidence" value="ECO:0007669"/>
    <property type="project" value="UniProtKB-SubCell"/>
</dbReference>
<dbReference type="PANTHER" id="PTHR31384">
    <property type="entry name" value="AUXIN RESPONSE FACTOR 4-RELATED"/>
    <property type="match status" value="1"/>
</dbReference>
<keyword evidence="4" id="KW-0804">Transcription</keyword>
<dbReference type="GO" id="GO:0030246">
    <property type="term" value="F:carbohydrate binding"/>
    <property type="evidence" value="ECO:0007669"/>
    <property type="project" value="UniProtKB-KW"/>
</dbReference>
<dbReference type="InterPro" id="IPR036431">
    <property type="entry name" value="ARID_dom_sf"/>
</dbReference>
<feature type="compositionally biased region" description="Polar residues" evidence="6">
    <location>
        <begin position="437"/>
        <end position="459"/>
    </location>
</feature>
<name>A0A6L2LSH5_TANCI</name>
<proteinExistence type="predicted"/>
<feature type="region of interest" description="Disordered" evidence="6">
    <location>
        <begin position="437"/>
        <end position="478"/>
    </location>
</feature>
<dbReference type="Gene3D" id="2.40.330.10">
    <property type="entry name" value="DNA-binding pseudobarrel domain"/>
    <property type="match status" value="1"/>
</dbReference>
<evidence type="ECO:0000256" key="2">
    <source>
        <dbReference type="ARBA" id="ARBA00023015"/>
    </source>
</evidence>
<comment type="subcellular location">
    <subcellularLocation>
        <location evidence="1">Nucleus</location>
    </subcellularLocation>
</comment>
<evidence type="ECO:0000256" key="3">
    <source>
        <dbReference type="ARBA" id="ARBA00023125"/>
    </source>
</evidence>
<dbReference type="AlphaFoldDB" id="A0A6L2LSH5"/>
<dbReference type="SUPFAM" id="SSF101936">
    <property type="entry name" value="DNA-binding pseudobarrel domain"/>
    <property type="match status" value="1"/>
</dbReference>
<keyword evidence="2" id="KW-0805">Transcription regulation</keyword>
<reference evidence="8" key="1">
    <citation type="journal article" date="2019" name="Sci. Rep.">
        <title>Draft genome of Tanacetum cinerariifolium, the natural source of mosquito coil.</title>
        <authorList>
            <person name="Yamashiro T."/>
            <person name="Shiraishi A."/>
            <person name="Satake H."/>
            <person name="Nakayama K."/>
        </authorList>
    </citation>
    <scope>NUCLEOTIDE SEQUENCE</scope>
</reference>
<feature type="domain" description="TF-B3" evidence="7">
    <location>
        <begin position="32"/>
        <end position="80"/>
    </location>
</feature>
<dbReference type="PANTHER" id="PTHR31384:SF160">
    <property type="entry name" value="AUXIN RESPONSE FACTOR 16"/>
    <property type="match status" value="1"/>
</dbReference>
<dbReference type="GO" id="GO:0003677">
    <property type="term" value="F:DNA binding"/>
    <property type="evidence" value="ECO:0007669"/>
    <property type="project" value="UniProtKB-KW"/>
</dbReference>
<organism evidence="8">
    <name type="scientific">Tanacetum cinerariifolium</name>
    <name type="common">Dalmatian daisy</name>
    <name type="synonym">Chrysanthemum cinerariifolium</name>
    <dbReference type="NCBI Taxonomy" id="118510"/>
    <lineage>
        <taxon>Eukaryota</taxon>
        <taxon>Viridiplantae</taxon>
        <taxon>Streptophyta</taxon>
        <taxon>Embryophyta</taxon>
        <taxon>Tracheophyta</taxon>
        <taxon>Spermatophyta</taxon>
        <taxon>Magnoliopsida</taxon>
        <taxon>eudicotyledons</taxon>
        <taxon>Gunneridae</taxon>
        <taxon>Pentapetalae</taxon>
        <taxon>asterids</taxon>
        <taxon>campanulids</taxon>
        <taxon>Asterales</taxon>
        <taxon>Asteraceae</taxon>
        <taxon>Asteroideae</taxon>
        <taxon>Anthemideae</taxon>
        <taxon>Anthemidinae</taxon>
        <taxon>Tanacetum</taxon>
    </lineage>
</organism>
<evidence type="ECO:0000256" key="4">
    <source>
        <dbReference type="ARBA" id="ARBA00023163"/>
    </source>
</evidence>
<dbReference type="InterPro" id="IPR044835">
    <property type="entry name" value="ARF_plant"/>
</dbReference>
<feature type="compositionally biased region" description="Low complexity" evidence="6">
    <location>
        <begin position="466"/>
        <end position="478"/>
    </location>
</feature>
<dbReference type="GO" id="GO:0006355">
    <property type="term" value="P:regulation of DNA-templated transcription"/>
    <property type="evidence" value="ECO:0007669"/>
    <property type="project" value="InterPro"/>
</dbReference>
<keyword evidence="3" id="KW-0238">DNA-binding</keyword>
<keyword evidence="5" id="KW-0539">Nucleus</keyword>
<evidence type="ECO:0000313" key="8">
    <source>
        <dbReference type="EMBL" id="GEU64783.1"/>
    </source>
</evidence>
<accession>A0A6L2LSH5</accession>
<evidence type="ECO:0000259" key="7">
    <source>
        <dbReference type="Pfam" id="PF02362"/>
    </source>
</evidence>
<dbReference type="GO" id="GO:0009725">
    <property type="term" value="P:response to hormone"/>
    <property type="evidence" value="ECO:0007669"/>
    <property type="project" value="InterPro"/>
</dbReference>
<keyword evidence="8" id="KW-0430">Lectin</keyword>
<dbReference type="InterPro" id="IPR003340">
    <property type="entry name" value="B3_DNA-bd"/>
</dbReference>
<dbReference type="InterPro" id="IPR015300">
    <property type="entry name" value="DNA-bd_pseudobarrel_sf"/>
</dbReference>
<comment type="caution">
    <text evidence="8">The sequence shown here is derived from an EMBL/GenBank/DDBJ whole genome shotgun (WGS) entry which is preliminary data.</text>
</comment>
<evidence type="ECO:0000256" key="1">
    <source>
        <dbReference type="ARBA" id="ARBA00004123"/>
    </source>
</evidence>
<gene>
    <name evidence="8" type="ORF">Tci_036761</name>
</gene>
<dbReference type="SUPFAM" id="SSF46774">
    <property type="entry name" value="ARID-like"/>
    <property type="match status" value="1"/>
</dbReference>
<evidence type="ECO:0000256" key="6">
    <source>
        <dbReference type="SAM" id="MobiDB-lite"/>
    </source>
</evidence>
<protein>
    <submittedName>
        <fullName evidence="8">Bulb-type lectin domain-containing protein</fullName>
    </submittedName>
</protein>
<dbReference type="Pfam" id="PF02362">
    <property type="entry name" value="B3"/>
    <property type="match status" value="1"/>
</dbReference>